<feature type="region of interest" description="Disordered" evidence="6">
    <location>
        <begin position="675"/>
        <end position="736"/>
    </location>
</feature>
<dbReference type="RefSeq" id="WP_145274491.1">
    <property type="nucleotide sequence ID" value="NZ_CP036272.1"/>
</dbReference>
<evidence type="ECO:0000256" key="1">
    <source>
        <dbReference type="ARBA" id="ARBA00022679"/>
    </source>
</evidence>
<evidence type="ECO:0000256" key="5">
    <source>
        <dbReference type="PROSITE-ProRule" id="PRU10141"/>
    </source>
</evidence>
<dbReference type="PANTHER" id="PTHR43289">
    <property type="entry name" value="MITOGEN-ACTIVATED PROTEIN KINASE KINASE KINASE 20-RELATED"/>
    <property type="match status" value="1"/>
</dbReference>
<proteinExistence type="predicted"/>
<reference evidence="8 9" key="1">
    <citation type="submission" date="2019-02" db="EMBL/GenBank/DDBJ databases">
        <title>Deep-cultivation of Planctomycetes and their phenomic and genomic characterization uncovers novel biology.</title>
        <authorList>
            <person name="Wiegand S."/>
            <person name="Jogler M."/>
            <person name="Boedeker C."/>
            <person name="Pinto D."/>
            <person name="Vollmers J."/>
            <person name="Rivas-Marin E."/>
            <person name="Kohn T."/>
            <person name="Peeters S.H."/>
            <person name="Heuer A."/>
            <person name="Rast P."/>
            <person name="Oberbeckmann S."/>
            <person name="Bunk B."/>
            <person name="Jeske O."/>
            <person name="Meyerdierks A."/>
            <person name="Storesund J.E."/>
            <person name="Kallscheuer N."/>
            <person name="Luecker S."/>
            <person name="Lage O.M."/>
            <person name="Pohl T."/>
            <person name="Merkel B.J."/>
            <person name="Hornburger P."/>
            <person name="Mueller R.-W."/>
            <person name="Bruemmer F."/>
            <person name="Labrenz M."/>
            <person name="Spormann A.M."/>
            <person name="Op den Camp H."/>
            <person name="Overmann J."/>
            <person name="Amann R."/>
            <person name="Jetten M.S.M."/>
            <person name="Mascher T."/>
            <person name="Medema M.H."/>
            <person name="Devos D.P."/>
            <person name="Kaster A.-K."/>
            <person name="Ovreas L."/>
            <person name="Rohde M."/>
            <person name="Galperin M.Y."/>
            <person name="Jogler C."/>
        </authorList>
    </citation>
    <scope>NUCLEOTIDE SEQUENCE [LARGE SCALE GENOMIC DNA]</scope>
    <source>
        <strain evidence="8 9">SV_7m_r</strain>
    </source>
</reference>
<evidence type="ECO:0000313" key="9">
    <source>
        <dbReference type="Proteomes" id="UP000315003"/>
    </source>
</evidence>
<dbReference type="Proteomes" id="UP000315003">
    <property type="component" value="Chromosome"/>
</dbReference>
<dbReference type="GO" id="GO:0005524">
    <property type="term" value="F:ATP binding"/>
    <property type="evidence" value="ECO:0007669"/>
    <property type="project" value="UniProtKB-UniRule"/>
</dbReference>
<feature type="region of interest" description="Disordered" evidence="6">
    <location>
        <begin position="762"/>
        <end position="797"/>
    </location>
</feature>
<accession>A0A517SXV5</accession>
<protein>
    <submittedName>
        <fullName evidence="8">Serine/threonine-protein kinase PknB</fullName>
        <ecNumber evidence="8">2.7.11.1</ecNumber>
    </submittedName>
</protein>
<dbReference type="PROSITE" id="PS00107">
    <property type="entry name" value="PROTEIN_KINASE_ATP"/>
    <property type="match status" value="1"/>
</dbReference>
<gene>
    <name evidence="8" type="primary">pknB_8</name>
    <name evidence="8" type="ORF">SV7mr_35160</name>
</gene>
<feature type="compositionally biased region" description="Low complexity" evidence="6">
    <location>
        <begin position="429"/>
        <end position="443"/>
    </location>
</feature>
<name>A0A517SXV5_9BACT</name>
<organism evidence="8 9">
    <name type="scientific">Stieleria bergensis</name>
    <dbReference type="NCBI Taxonomy" id="2528025"/>
    <lineage>
        <taxon>Bacteria</taxon>
        <taxon>Pseudomonadati</taxon>
        <taxon>Planctomycetota</taxon>
        <taxon>Planctomycetia</taxon>
        <taxon>Pirellulales</taxon>
        <taxon>Pirellulaceae</taxon>
        <taxon>Stieleria</taxon>
    </lineage>
</organism>
<dbReference type="Gene3D" id="1.10.510.10">
    <property type="entry name" value="Transferase(Phosphotransferase) domain 1"/>
    <property type="match status" value="1"/>
</dbReference>
<keyword evidence="9" id="KW-1185">Reference proteome</keyword>
<keyword evidence="3 8" id="KW-0418">Kinase</keyword>
<dbReference type="Gene3D" id="3.30.200.20">
    <property type="entry name" value="Phosphorylase Kinase, domain 1"/>
    <property type="match status" value="1"/>
</dbReference>
<dbReference type="AlphaFoldDB" id="A0A517SXV5"/>
<feature type="region of interest" description="Disordered" evidence="6">
    <location>
        <begin position="360"/>
        <end position="391"/>
    </location>
</feature>
<dbReference type="GO" id="GO:0004674">
    <property type="term" value="F:protein serine/threonine kinase activity"/>
    <property type="evidence" value="ECO:0007669"/>
    <property type="project" value="UniProtKB-EC"/>
</dbReference>
<feature type="domain" description="Protein kinase" evidence="7">
    <location>
        <begin position="27"/>
        <end position="285"/>
    </location>
</feature>
<dbReference type="CDD" id="cd14014">
    <property type="entry name" value="STKc_PknB_like"/>
    <property type="match status" value="1"/>
</dbReference>
<dbReference type="InterPro" id="IPR000719">
    <property type="entry name" value="Prot_kinase_dom"/>
</dbReference>
<feature type="compositionally biased region" description="Pro residues" evidence="6">
    <location>
        <begin position="682"/>
        <end position="698"/>
    </location>
</feature>
<dbReference type="PROSITE" id="PS50011">
    <property type="entry name" value="PROTEIN_KINASE_DOM"/>
    <property type="match status" value="1"/>
</dbReference>
<dbReference type="PANTHER" id="PTHR43289:SF34">
    <property type="entry name" value="SERINE_THREONINE-PROTEIN KINASE YBDM-RELATED"/>
    <property type="match status" value="1"/>
</dbReference>
<dbReference type="EC" id="2.7.11.1" evidence="8"/>
<feature type="compositionally biased region" description="Polar residues" evidence="6">
    <location>
        <begin position="762"/>
        <end position="789"/>
    </location>
</feature>
<feature type="region of interest" description="Disordered" evidence="6">
    <location>
        <begin position="428"/>
        <end position="532"/>
    </location>
</feature>
<keyword evidence="4 5" id="KW-0067">ATP-binding</keyword>
<feature type="compositionally biased region" description="Low complexity" evidence="6">
    <location>
        <begin position="360"/>
        <end position="376"/>
    </location>
</feature>
<evidence type="ECO:0000259" key="7">
    <source>
        <dbReference type="PROSITE" id="PS50011"/>
    </source>
</evidence>
<dbReference type="SMART" id="SM00220">
    <property type="entry name" value="S_TKc"/>
    <property type="match status" value="1"/>
</dbReference>
<feature type="binding site" evidence="5">
    <location>
        <position position="56"/>
    </location>
    <ligand>
        <name>ATP</name>
        <dbReference type="ChEBI" id="CHEBI:30616"/>
    </ligand>
</feature>
<evidence type="ECO:0000256" key="3">
    <source>
        <dbReference type="ARBA" id="ARBA00022777"/>
    </source>
</evidence>
<evidence type="ECO:0000256" key="2">
    <source>
        <dbReference type="ARBA" id="ARBA00022741"/>
    </source>
</evidence>
<dbReference type="EMBL" id="CP036272">
    <property type="protein sequence ID" value="QDT60986.1"/>
    <property type="molecule type" value="Genomic_DNA"/>
</dbReference>
<keyword evidence="2 5" id="KW-0547">Nucleotide-binding</keyword>
<evidence type="ECO:0000256" key="4">
    <source>
        <dbReference type="ARBA" id="ARBA00022840"/>
    </source>
</evidence>
<dbReference type="OrthoDB" id="6111975at2"/>
<keyword evidence="1 8" id="KW-0808">Transferase</keyword>
<evidence type="ECO:0000313" key="8">
    <source>
        <dbReference type="EMBL" id="QDT60986.1"/>
    </source>
</evidence>
<dbReference type="SUPFAM" id="SSF56112">
    <property type="entry name" value="Protein kinase-like (PK-like)"/>
    <property type="match status" value="1"/>
</dbReference>
<feature type="compositionally biased region" description="Polar residues" evidence="6">
    <location>
        <begin position="487"/>
        <end position="507"/>
    </location>
</feature>
<sequence>MASKELDFEFLDTSESGDQQLGTLGNYRVLKEIGRGGMGFVLLAQDKRLERMVALKVMNKKVAGSPGSRKRFLSEARAMAAVHHDNVATIFEVGEVKRTPFMAMELLEGGTLEKYNQRFGQPDFKKIIQFARDIARGLSAAHARGIVHRDIKPANIWYNDKLDRIKILDFGLALAQSPEDQLSSLGAVVGTPGYLSPEQARSEPLDDRSDLYAVGVLLYELATGQLPLKATTVAEQLIAILTHDPVPVRQHNSNIPEPLAALIERLMSKEARDRVQSADQLQDLLDQVEKDCESKTEVAQAINQLAQGLQQAVTKKQEPTPSAKPVAGLTPAPIAAGPDLSQTLQALPNPALASQTQANAAFPNPAPANTTAYNPAMRPQPARKRAQNPSSSGLNPGLIGGLIGLAIAVIAAIGIGIYLYSGTEQVAETTPNNSSQTNPQSNNSPPPNKPNQTKPNRNANKPNQNREPKSQQPKPQQPARATFTHVAASSTNSNKLDSPSHAGQTILINDRKGNGSFEDGTQETTAANIPGWTLKKSGKSGGWFKFNRQQDQQTLTQAFAGPASQIVLHSSPLAYQCKAGDVLRVSFSIGGNGQGTSEYRVLIALTGSDGKPDRYQVADIKTPATGGKASRPGYDLAINQKMANKKPQLIIEVTNPTQTRKRATLDRVILSVDKATAKTAGPPQPKPANNPTTAPPKNPKTTGGQKLVFQAGKGNGADAAVSKSGGNAPLGGKQNLHVQTRDNRQIQHSYVRFDLTSLQTKTANVPNSNQPGYSNQSDYGTQAGSNSQGKKPPANRPVLDATLKLPILASDAGNDTVLQVYGINDSVSDKWPEQVLNWKNSLSESNLQGVKLLAEKSLAGVKAGQIISIEDKRITDLAGGSTIKSVTLILKLKAGTNRVSFPSKEKKAAPQVSLELTVGK</sequence>
<evidence type="ECO:0000256" key="6">
    <source>
        <dbReference type="SAM" id="MobiDB-lite"/>
    </source>
</evidence>
<dbReference type="Pfam" id="PF00069">
    <property type="entry name" value="Pkinase"/>
    <property type="match status" value="1"/>
</dbReference>
<feature type="region of interest" description="Disordered" evidence="6">
    <location>
        <begin position="312"/>
        <end position="337"/>
    </location>
</feature>
<dbReference type="InterPro" id="IPR017441">
    <property type="entry name" value="Protein_kinase_ATP_BS"/>
</dbReference>
<dbReference type="InterPro" id="IPR011009">
    <property type="entry name" value="Kinase-like_dom_sf"/>
</dbReference>